<dbReference type="GO" id="GO:0016740">
    <property type="term" value="F:transferase activity"/>
    <property type="evidence" value="ECO:0007669"/>
    <property type="project" value="UniProtKB-KW"/>
</dbReference>
<evidence type="ECO:0000313" key="2">
    <source>
        <dbReference type="Proteomes" id="UP000267268"/>
    </source>
</evidence>
<name>A0A3S9PB09_9BACT</name>
<dbReference type="PANTHER" id="PTHR12526">
    <property type="entry name" value="GLYCOSYLTRANSFERASE"/>
    <property type="match status" value="1"/>
</dbReference>
<proteinExistence type="predicted"/>
<dbReference type="Proteomes" id="UP000267268">
    <property type="component" value="Chromosome 2"/>
</dbReference>
<dbReference type="RefSeq" id="WP_126619869.1">
    <property type="nucleotide sequence ID" value="NZ_CP034563.1"/>
</dbReference>
<evidence type="ECO:0000313" key="1">
    <source>
        <dbReference type="EMBL" id="AZQ65293.1"/>
    </source>
</evidence>
<dbReference type="PANTHER" id="PTHR12526:SF630">
    <property type="entry name" value="GLYCOSYLTRANSFERASE"/>
    <property type="match status" value="1"/>
</dbReference>
<dbReference type="SUPFAM" id="SSF53756">
    <property type="entry name" value="UDP-Glycosyltransferase/glycogen phosphorylase"/>
    <property type="match status" value="1"/>
</dbReference>
<dbReference type="Pfam" id="PF13692">
    <property type="entry name" value="Glyco_trans_1_4"/>
    <property type="match status" value="1"/>
</dbReference>
<keyword evidence="1" id="KW-0808">Transferase</keyword>
<accession>A0A3S9PB09</accession>
<dbReference type="Gene3D" id="3.40.50.11010">
    <property type="match status" value="1"/>
</dbReference>
<dbReference type="EMBL" id="CP034563">
    <property type="protein sequence ID" value="AZQ65293.1"/>
    <property type="molecule type" value="Genomic_DNA"/>
</dbReference>
<dbReference type="Gene3D" id="3.40.50.2000">
    <property type="entry name" value="Glycogen Phosphorylase B"/>
    <property type="match status" value="1"/>
</dbReference>
<gene>
    <name evidence="1" type="ORF">EI427_24060</name>
</gene>
<protein>
    <submittedName>
        <fullName evidence="1">Glycosyltransferase</fullName>
    </submittedName>
</protein>
<dbReference type="KEGG" id="fll:EI427_24060"/>
<keyword evidence="2" id="KW-1185">Reference proteome</keyword>
<dbReference type="AlphaFoldDB" id="A0A3S9PB09"/>
<reference evidence="1 2" key="1">
    <citation type="submission" date="2018-12" db="EMBL/GenBank/DDBJ databases">
        <title>Flammeovirga pectinis sp. nov., isolated from the gut of the Korean scallop, Patinopecten yessoensis.</title>
        <authorList>
            <person name="Bae J.-W."/>
            <person name="Jeong Y.-S."/>
            <person name="Kang W."/>
        </authorList>
    </citation>
    <scope>NUCLEOTIDE SEQUENCE [LARGE SCALE GENOMIC DNA]</scope>
    <source>
        <strain evidence="1 2">L12M1</strain>
    </source>
</reference>
<sequence>MHKNIPIVMQGLTRYDADYGATSLSLAKEWAKERLVFYIDHPFTYKDKWSGNYQEDFKHREVIFSSKELFLRPFNSLPNFINITPAVMFPINFLNDGLLYQKLKKVNLKKIIKTLNKVLSHFNIKEIIYINSFNPVYDITQIGFKNKLSVYHCVDLISGERYIAKHGIKAEEGCAKNADQVITTSDQLKENLLNFNKNTEVVYNGADYMHFQKEEYILPKEYETINTKKIVVYVGNLGLRIDYNLVEQIALDNKELNFVFIGPIDTREFKGEKVMALDNVFFLGKKKIEEVPDYIYYADYCLIPFVINELTKCIYPLKINEYFSLGKPVLTTPFTDLSNFKNLVIPFTSTSTFKNGINKVVESDDSIEKRKAFAKSNRWEIKAKEFLQYIEQML</sequence>
<organism evidence="1 2">
    <name type="scientific">Flammeovirga pectinis</name>
    <dbReference type="NCBI Taxonomy" id="2494373"/>
    <lineage>
        <taxon>Bacteria</taxon>
        <taxon>Pseudomonadati</taxon>
        <taxon>Bacteroidota</taxon>
        <taxon>Cytophagia</taxon>
        <taxon>Cytophagales</taxon>
        <taxon>Flammeovirgaceae</taxon>
        <taxon>Flammeovirga</taxon>
    </lineage>
</organism>
<dbReference type="OrthoDB" id="9816564at2"/>